<organism evidence="1">
    <name type="scientific">hydrocarbon metagenome</name>
    <dbReference type="NCBI Taxonomy" id="938273"/>
    <lineage>
        <taxon>unclassified sequences</taxon>
        <taxon>metagenomes</taxon>
        <taxon>ecological metagenomes</taxon>
    </lineage>
</organism>
<dbReference type="SUPFAM" id="SSF53335">
    <property type="entry name" value="S-adenosyl-L-methionine-dependent methyltransferases"/>
    <property type="match status" value="1"/>
</dbReference>
<comment type="caution">
    <text evidence="1">The sequence shown here is derived from an EMBL/GenBank/DDBJ whole genome shotgun (WGS) entry which is preliminary data.</text>
</comment>
<evidence type="ECO:0000313" key="1">
    <source>
        <dbReference type="EMBL" id="KUG27283.1"/>
    </source>
</evidence>
<dbReference type="EMBL" id="LNQE01000344">
    <property type="protein sequence ID" value="KUG27283.1"/>
    <property type="molecule type" value="Genomic_DNA"/>
</dbReference>
<dbReference type="Pfam" id="PF05711">
    <property type="entry name" value="TylF"/>
    <property type="match status" value="1"/>
</dbReference>
<dbReference type="InterPro" id="IPR008884">
    <property type="entry name" value="TylF_MeTrfase"/>
</dbReference>
<keyword evidence="1" id="KW-0808">Transferase</keyword>
<accession>A0A0W8G459</accession>
<dbReference type="Gene3D" id="3.40.50.150">
    <property type="entry name" value="Vaccinia Virus protein VP39"/>
    <property type="match status" value="1"/>
</dbReference>
<sequence length="233" mass="26339">MKGFIMKFCLDCIEKEKDIIRASIPYSMTSGERMVGLIRAVEYLARYGIPGSFVECGVWKGGSTMAAALALRLYEGTTRDMYLFDTFCGMTEPTDSDVALDGAPAAEEYRRHQTPDGGNTWCQAGLEEVKANMRSTGYPEERLHFIKGPVEETLPQHAPERIALMRLDTDWYASTRHELEHLYPRLVSGGVLIIDDYGHWKGSKQAVDEYIEKNNLRLLLTRMDYSGRLAVKP</sequence>
<name>A0A0W8G459_9ZZZZ</name>
<proteinExistence type="predicted"/>
<dbReference type="PANTHER" id="PTHR40036">
    <property type="entry name" value="MACROCIN O-METHYLTRANSFERASE"/>
    <property type="match status" value="1"/>
</dbReference>
<dbReference type="GO" id="GO:0032259">
    <property type="term" value="P:methylation"/>
    <property type="evidence" value="ECO:0007669"/>
    <property type="project" value="UniProtKB-KW"/>
</dbReference>
<gene>
    <name evidence="1" type="ORF">ASZ90_002876</name>
</gene>
<protein>
    <submittedName>
        <fullName evidence="1">Putative o-methyltransferase</fullName>
    </submittedName>
</protein>
<keyword evidence="1" id="KW-0489">Methyltransferase</keyword>
<dbReference type="InterPro" id="IPR029063">
    <property type="entry name" value="SAM-dependent_MTases_sf"/>
</dbReference>
<dbReference type="GO" id="GO:0008168">
    <property type="term" value="F:methyltransferase activity"/>
    <property type="evidence" value="ECO:0007669"/>
    <property type="project" value="UniProtKB-KW"/>
</dbReference>
<dbReference type="PANTHER" id="PTHR40036:SF1">
    <property type="entry name" value="MACROCIN O-METHYLTRANSFERASE"/>
    <property type="match status" value="1"/>
</dbReference>
<dbReference type="AlphaFoldDB" id="A0A0W8G459"/>
<reference evidence="1" key="1">
    <citation type="journal article" date="2015" name="Proc. Natl. Acad. Sci. U.S.A.">
        <title>Networks of energetic and metabolic interactions define dynamics in microbial communities.</title>
        <authorList>
            <person name="Embree M."/>
            <person name="Liu J.K."/>
            <person name="Al-Bassam M.M."/>
            <person name="Zengler K."/>
        </authorList>
    </citation>
    <scope>NUCLEOTIDE SEQUENCE</scope>
</reference>